<reference evidence="1" key="1">
    <citation type="submission" date="2016-03" db="EMBL/GenBank/DDBJ databases">
        <title>Sphingomonas melonis TY, whole genome shotgun sequencing.</title>
        <authorList>
            <person name="Wang H."/>
            <person name="Zhu P."/>
        </authorList>
    </citation>
    <scope>NUCLEOTIDE SEQUENCE [LARGE SCALE GENOMIC DNA]</scope>
    <source>
        <strain evidence="1">TY</strain>
    </source>
</reference>
<evidence type="ECO:0000313" key="1">
    <source>
        <dbReference type="EMBL" id="KZB94092.1"/>
    </source>
</evidence>
<dbReference type="OrthoDB" id="7596397at2"/>
<keyword evidence="2" id="KW-1185">Reference proteome</keyword>
<dbReference type="KEGG" id="smy:BJP26_00585"/>
<accession>A0A175Y023</accession>
<name>A0A175Y023_9SPHN</name>
<comment type="caution">
    <text evidence="1">The sequence shown here is derived from an EMBL/GenBank/DDBJ whole genome shotgun (WGS) entry which is preliminary data.</text>
</comment>
<dbReference type="EMBL" id="LQCK02000045">
    <property type="protein sequence ID" value="KZB94092.1"/>
    <property type="molecule type" value="Genomic_DNA"/>
</dbReference>
<evidence type="ECO:0000313" key="2">
    <source>
        <dbReference type="Proteomes" id="UP000078460"/>
    </source>
</evidence>
<sequence>MPDLLWPADLMPYKVAFYLQAHVGGSESPLTRVRKTYGLSAPRWVARLSFRGGYDGMPVFGDPEGFGPRLDAIIADLRGGEVKAVFHDFRRPRPLRPRSVVQAVTLDAAAKGATFVVLRGLAAGSVAASIGDYLGGDGRPHLVSIAATIAAGGVVTGAGSVMTLADGTAKVGINPPLSAPIAAGTPLPPLAAGRFQLTSDDAGQNETEVGQPTEYVLDFVEDLE</sequence>
<proteinExistence type="predicted"/>
<dbReference type="AlphaFoldDB" id="A0A175Y023"/>
<dbReference type="Proteomes" id="UP000078460">
    <property type="component" value="Unassembled WGS sequence"/>
</dbReference>
<protein>
    <submittedName>
        <fullName evidence="1">Uncharacterized protein</fullName>
    </submittedName>
</protein>
<dbReference type="STRING" id="621456.BJP26_00585"/>
<dbReference type="RefSeq" id="WP_062125828.1">
    <property type="nucleotide sequence ID" value="NZ_CP017578.1"/>
</dbReference>
<organism evidence="1 2">
    <name type="scientific">Sphingomonas melonis TY</name>
    <dbReference type="NCBI Taxonomy" id="621456"/>
    <lineage>
        <taxon>Bacteria</taxon>
        <taxon>Pseudomonadati</taxon>
        <taxon>Pseudomonadota</taxon>
        <taxon>Alphaproteobacteria</taxon>
        <taxon>Sphingomonadales</taxon>
        <taxon>Sphingomonadaceae</taxon>
        <taxon>Sphingomonas</taxon>
    </lineage>
</organism>
<gene>
    <name evidence="1" type="ORF">AVM11_08795</name>
</gene>